<keyword evidence="3" id="KW-0732">Signal</keyword>
<feature type="domain" description="Solute-binding protein family 5" evidence="4">
    <location>
        <begin position="97"/>
        <end position="437"/>
    </location>
</feature>
<protein>
    <recommendedName>
        <fullName evidence="4">Solute-binding protein family 5 domain-containing protein</fullName>
    </recommendedName>
</protein>
<keyword evidence="6" id="KW-1185">Reference proteome</keyword>
<dbReference type="GO" id="GO:1904680">
    <property type="term" value="F:peptide transmembrane transporter activity"/>
    <property type="evidence" value="ECO:0007669"/>
    <property type="project" value="TreeGrafter"/>
</dbReference>
<gene>
    <name evidence="5" type="ORF">GKO32_34155</name>
</gene>
<dbReference type="SUPFAM" id="SSF53850">
    <property type="entry name" value="Periplasmic binding protein-like II"/>
    <property type="match status" value="1"/>
</dbReference>
<evidence type="ECO:0000259" key="4">
    <source>
        <dbReference type="Pfam" id="PF00496"/>
    </source>
</evidence>
<dbReference type="InterPro" id="IPR006311">
    <property type="entry name" value="TAT_signal"/>
</dbReference>
<dbReference type="PANTHER" id="PTHR30290">
    <property type="entry name" value="PERIPLASMIC BINDING COMPONENT OF ABC TRANSPORTER"/>
    <property type="match status" value="1"/>
</dbReference>
<organism evidence="5 6">
    <name type="scientific">Amycolatopsis pithecellobii</name>
    <dbReference type="NCBI Taxonomy" id="664692"/>
    <lineage>
        <taxon>Bacteria</taxon>
        <taxon>Bacillati</taxon>
        <taxon>Actinomycetota</taxon>
        <taxon>Actinomycetes</taxon>
        <taxon>Pseudonocardiales</taxon>
        <taxon>Pseudonocardiaceae</taxon>
        <taxon>Amycolatopsis</taxon>
    </lineage>
</organism>
<evidence type="ECO:0000313" key="6">
    <source>
        <dbReference type="Proteomes" id="UP000440096"/>
    </source>
</evidence>
<evidence type="ECO:0000313" key="5">
    <source>
        <dbReference type="EMBL" id="MTD58992.1"/>
    </source>
</evidence>
<comment type="similarity">
    <text evidence="1">Belongs to the bacterial solute-binding protein 5 family.</text>
</comment>
<dbReference type="Gene3D" id="3.10.105.10">
    <property type="entry name" value="Dipeptide-binding Protein, Domain 3"/>
    <property type="match status" value="1"/>
</dbReference>
<dbReference type="InterPro" id="IPR000914">
    <property type="entry name" value="SBP_5_dom"/>
</dbReference>
<dbReference type="InterPro" id="IPR039424">
    <property type="entry name" value="SBP_5"/>
</dbReference>
<dbReference type="Gene3D" id="3.40.190.10">
    <property type="entry name" value="Periplasmic binding protein-like II"/>
    <property type="match status" value="1"/>
</dbReference>
<dbReference type="GO" id="GO:0015833">
    <property type="term" value="P:peptide transport"/>
    <property type="evidence" value="ECO:0007669"/>
    <property type="project" value="TreeGrafter"/>
</dbReference>
<evidence type="ECO:0000256" key="3">
    <source>
        <dbReference type="ARBA" id="ARBA00022729"/>
    </source>
</evidence>
<sequence length="528" mass="56311">MPHHGQLDRRLFLRAVGMTGVALGAGSTLLTACSNTPQAELADDSGAVPAADSGTRTLQVSVASDLPSYDPYALGGNSYPLIRNMYESLIEYDHNGKPVPVLASSYTVAPDQASVKVSLRQGVTFHNGQPLTAQAIVDNYATVADPKVGGLLTKIASDAAKVEAVDDHTVLFTLKGPRATQLITDILQSVPIGYPGNRANVATTGIGTGPFKQGPRIPGQNWSLVRNDNYWGTPVKVAGINFRIVSEPTAAITALQSHQLDLTSGTPYSGIPQLRGTFRRINNPIAAGTLVMYLNAKRPPFDRQDVRQAFHRAIDRDTVVRNALFGEAKTKVLPWPETSPAYDPDAAHDWGYDPDRARAGFAAAGVTALPDPILTPSNLPQLKSTAEIVQASLASIGVQVNVQSVTIADFLQQLTNGTNGIYVSTTGNENKYPTMLMKVPFFATSANPYFPGGTPPAEYVSAVEAANAAVTDAEQQAAFKNLNKTLLQLSSFITVASHPGLYYYAPNVHGPDTNIDAEPYYGNVFFSA</sequence>
<dbReference type="PANTHER" id="PTHR30290:SF9">
    <property type="entry name" value="OLIGOPEPTIDE-BINDING PROTEIN APPA"/>
    <property type="match status" value="1"/>
</dbReference>
<proteinExistence type="inferred from homology"/>
<evidence type="ECO:0000256" key="1">
    <source>
        <dbReference type="ARBA" id="ARBA00005695"/>
    </source>
</evidence>
<dbReference type="CDD" id="cd00995">
    <property type="entry name" value="PBP2_NikA_DppA_OppA_like"/>
    <property type="match status" value="1"/>
</dbReference>
<dbReference type="OrthoDB" id="9046151at2"/>
<dbReference type="Pfam" id="PF00496">
    <property type="entry name" value="SBP_bac_5"/>
    <property type="match status" value="1"/>
</dbReference>
<dbReference type="EMBL" id="WMBA01000084">
    <property type="protein sequence ID" value="MTD58992.1"/>
    <property type="molecule type" value="Genomic_DNA"/>
</dbReference>
<comment type="caution">
    <text evidence="5">The sequence shown here is derived from an EMBL/GenBank/DDBJ whole genome shotgun (WGS) entry which is preliminary data.</text>
</comment>
<name>A0A6N7ZB58_9PSEU</name>
<dbReference type="Proteomes" id="UP000440096">
    <property type="component" value="Unassembled WGS sequence"/>
</dbReference>
<accession>A0A6N7ZB58</accession>
<dbReference type="PROSITE" id="PS51318">
    <property type="entry name" value="TAT"/>
    <property type="match status" value="1"/>
</dbReference>
<dbReference type="AlphaFoldDB" id="A0A6N7ZB58"/>
<keyword evidence="2" id="KW-0813">Transport</keyword>
<reference evidence="5 6" key="1">
    <citation type="submission" date="2019-11" db="EMBL/GenBank/DDBJ databases">
        <title>Draft genome of Amycolatopsis RM579.</title>
        <authorList>
            <person name="Duangmal K."/>
            <person name="Mingma R."/>
        </authorList>
    </citation>
    <scope>NUCLEOTIDE SEQUENCE [LARGE SCALE GENOMIC DNA]</scope>
    <source>
        <strain evidence="5 6">RM579</strain>
    </source>
</reference>
<evidence type="ECO:0000256" key="2">
    <source>
        <dbReference type="ARBA" id="ARBA00022448"/>
    </source>
</evidence>